<dbReference type="EMBL" id="CP004025">
    <property type="protein sequence ID" value="AGC42455.1"/>
    <property type="molecule type" value="Genomic_DNA"/>
</dbReference>
<evidence type="ECO:0000313" key="2">
    <source>
        <dbReference type="Proteomes" id="UP000011131"/>
    </source>
</evidence>
<accession>L7U3Q2</accession>
<dbReference type="KEGG" id="msd:MYSTI_01106"/>
<sequence>MHSSSRRCASGVVPGVLVAVGLLSAGCGDSLTTEHVDLAGLSDRTLTYSLADVDLFEVPQAPGSHRVTVTFSQASGERCTRLKDGATATFNGLPMKLEQGGVDSTAGRDLCMPTRAIFDYNPDEWAQLPPADALIAIQDASHSVLLTAKNGQAKRSFTFEGPVPLERMLRGQTYSFRWAPAGEELEAAGASLLPEGGVVTAQLSVVKKENRITFTVPAQLGPATHLLTLKGEVDAEVTECVGVANCRGAYFHSQEQVVAVQ</sequence>
<dbReference type="PATRIC" id="fig|1278073.3.peg.1155"/>
<reference evidence="1 2" key="1">
    <citation type="journal article" date="2013" name="Genome Announc.">
        <title>Complete genome sequence of Myxococcus stipitatus strain DSM 14675, a fruiting myxobacterium.</title>
        <authorList>
            <person name="Huntley S."/>
            <person name="Kneip S."/>
            <person name="Treuner-Lange A."/>
            <person name="Sogaard-Andersen L."/>
        </authorList>
    </citation>
    <scope>NUCLEOTIDE SEQUENCE [LARGE SCALE GENOMIC DNA]</scope>
    <source>
        <strain evidence="2">DSM 14675 / JCM 12634 / Mx s8</strain>
    </source>
</reference>
<keyword evidence="1" id="KW-0449">Lipoprotein</keyword>
<gene>
    <name evidence="1" type="ordered locus">MYSTI_01106</name>
</gene>
<proteinExistence type="predicted"/>
<dbReference type="STRING" id="1278073.MYSTI_01106"/>
<keyword evidence="2" id="KW-1185">Reference proteome</keyword>
<dbReference type="HOGENOM" id="CLU_1064406_0_0_7"/>
<name>L7U3Q2_MYXSD</name>
<dbReference type="RefSeq" id="WP_015346718.1">
    <property type="nucleotide sequence ID" value="NC_020126.1"/>
</dbReference>
<evidence type="ECO:0000313" key="1">
    <source>
        <dbReference type="EMBL" id="AGC42455.1"/>
    </source>
</evidence>
<dbReference type="AlphaFoldDB" id="L7U3Q2"/>
<protein>
    <submittedName>
        <fullName evidence="1">Putative lipoprotein</fullName>
    </submittedName>
</protein>
<dbReference type="Proteomes" id="UP000011131">
    <property type="component" value="Chromosome"/>
</dbReference>
<organism evidence="1 2">
    <name type="scientific">Myxococcus stipitatus (strain DSM 14675 / JCM 12634 / Mx s8)</name>
    <dbReference type="NCBI Taxonomy" id="1278073"/>
    <lineage>
        <taxon>Bacteria</taxon>
        <taxon>Pseudomonadati</taxon>
        <taxon>Myxococcota</taxon>
        <taxon>Myxococcia</taxon>
        <taxon>Myxococcales</taxon>
        <taxon>Cystobacterineae</taxon>
        <taxon>Myxococcaceae</taxon>
        <taxon>Myxococcus</taxon>
    </lineage>
</organism>
<dbReference type="PROSITE" id="PS51257">
    <property type="entry name" value="PROKAR_LIPOPROTEIN"/>
    <property type="match status" value="1"/>
</dbReference>
<dbReference type="OrthoDB" id="5381655at2"/>